<evidence type="ECO:0000313" key="2">
    <source>
        <dbReference type="EMBL" id="KAK9994604.1"/>
    </source>
</evidence>
<name>A0AAW2CBT3_9ROSI</name>
<dbReference type="Proteomes" id="UP001459277">
    <property type="component" value="Unassembled WGS sequence"/>
</dbReference>
<accession>A0AAW2CBT3</accession>
<feature type="compositionally biased region" description="Gly residues" evidence="1">
    <location>
        <begin position="53"/>
        <end position="62"/>
    </location>
</feature>
<feature type="compositionally biased region" description="Basic and acidic residues" evidence="1">
    <location>
        <begin position="26"/>
        <end position="40"/>
    </location>
</feature>
<dbReference type="AlphaFoldDB" id="A0AAW2CBT3"/>
<comment type="caution">
    <text evidence="2">The sequence shown here is derived from an EMBL/GenBank/DDBJ whole genome shotgun (WGS) entry which is preliminary data.</text>
</comment>
<gene>
    <name evidence="2" type="ORF">SO802_024307</name>
</gene>
<keyword evidence="3" id="KW-1185">Reference proteome</keyword>
<proteinExistence type="predicted"/>
<feature type="compositionally biased region" description="Polar residues" evidence="1">
    <location>
        <begin position="7"/>
        <end position="21"/>
    </location>
</feature>
<evidence type="ECO:0000313" key="3">
    <source>
        <dbReference type="Proteomes" id="UP001459277"/>
    </source>
</evidence>
<dbReference type="EMBL" id="JAZDWU010000008">
    <property type="protein sequence ID" value="KAK9994604.1"/>
    <property type="molecule type" value="Genomic_DNA"/>
</dbReference>
<reference evidence="2 3" key="1">
    <citation type="submission" date="2024-01" db="EMBL/GenBank/DDBJ databases">
        <title>A telomere-to-telomere, gap-free genome of sweet tea (Lithocarpus litseifolius).</title>
        <authorList>
            <person name="Zhou J."/>
        </authorList>
    </citation>
    <scope>NUCLEOTIDE SEQUENCE [LARGE SCALE GENOMIC DNA]</scope>
    <source>
        <strain evidence="2">Zhou-2022a</strain>
        <tissue evidence="2">Leaf</tissue>
    </source>
</reference>
<protein>
    <submittedName>
        <fullName evidence="2">Uncharacterized protein</fullName>
    </submittedName>
</protein>
<evidence type="ECO:0000256" key="1">
    <source>
        <dbReference type="SAM" id="MobiDB-lite"/>
    </source>
</evidence>
<sequence length="89" mass="9715">MIRHPFQQISTQKNIRISSLPNHRAHPPENRRAHPPENHRLIVNPSARPDQVQGGGGGGGTAAGLPSEYGTGLVTTNLQLLLHHMVKLH</sequence>
<organism evidence="2 3">
    <name type="scientific">Lithocarpus litseifolius</name>
    <dbReference type="NCBI Taxonomy" id="425828"/>
    <lineage>
        <taxon>Eukaryota</taxon>
        <taxon>Viridiplantae</taxon>
        <taxon>Streptophyta</taxon>
        <taxon>Embryophyta</taxon>
        <taxon>Tracheophyta</taxon>
        <taxon>Spermatophyta</taxon>
        <taxon>Magnoliopsida</taxon>
        <taxon>eudicotyledons</taxon>
        <taxon>Gunneridae</taxon>
        <taxon>Pentapetalae</taxon>
        <taxon>rosids</taxon>
        <taxon>fabids</taxon>
        <taxon>Fagales</taxon>
        <taxon>Fagaceae</taxon>
        <taxon>Lithocarpus</taxon>
    </lineage>
</organism>
<feature type="region of interest" description="Disordered" evidence="1">
    <location>
        <begin position="1"/>
        <end position="69"/>
    </location>
</feature>